<gene>
    <name evidence="1" type="ORF">EZS28_041866</name>
</gene>
<feature type="non-terminal residue" evidence="1">
    <location>
        <position position="1"/>
    </location>
</feature>
<comment type="caution">
    <text evidence="1">The sequence shown here is derived from an EMBL/GenBank/DDBJ whole genome shotgun (WGS) entry which is preliminary data.</text>
</comment>
<accession>A0A5J4TWG6</accession>
<organism evidence="1 2">
    <name type="scientific">Streblomastix strix</name>
    <dbReference type="NCBI Taxonomy" id="222440"/>
    <lineage>
        <taxon>Eukaryota</taxon>
        <taxon>Metamonada</taxon>
        <taxon>Preaxostyla</taxon>
        <taxon>Oxymonadida</taxon>
        <taxon>Streblomastigidae</taxon>
        <taxon>Streblomastix</taxon>
    </lineage>
</organism>
<dbReference type="AlphaFoldDB" id="A0A5J4TWG6"/>
<proteinExistence type="predicted"/>
<feature type="non-terminal residue" evidence="1">
    <location>
        <position position="508"/>
    </location>
</feature>
<reference evidence="1 2" key="1">
    <citation type="submission" date="2019-03" db="EMBL/GenBank/DDBJ databases">
        <title>Single cell metagenomics reveals metabolic interactions within the superorganism composed of flagellate Streblomastix strix and complex community of Bacteroidetes bacteria on its surface.</title>
        <authorList>
            <person name="Treitli S.C."/>
            <person name="Kolisko M."/>
            <person name="Husnik F."/>
            <person name="Keeling P."/>
            <person name="Hampl V."/>
        </authorList>
    </citation>
    <scope>NUCLEOTIDE SEQUENCE [LARGE SCALE GENOMIC DNA]</scope>
    <source>
        <strain evidence="1">ST1C</strain>
    </source>
</reference>
<evidence type="ECO:0000313" key="1">
    <source>
        <dbReference type="EMBL" id="KAA6362607.1"/>
    </source>
</evidence>
<sequence>SKFNSLEDQKAAQDLVSSFHGVLNKDASKVDMLNCTLEPFPRQKLFDEISWEGANVIFPMPEVGPVLPEEKAGYAWRALESSAAVVQGMAGLIYKVVQGDTDNLVGKMFKVFEASVVSVSDAQVERESRLEGVYQGPQTEDVLSQKTKERFKRKSAKQIKKNIFPESHISQLTHNTSYNLTPLLPTPHTQNLQLQNIIISQSRAIPYSDQKDQTSMHNRTQHRNPSHINQATKQKLCVGSMPPLTQRKMLREQDVGIRDPPILQQDVGIRDPPILQQIRMDQQSVEIRDLPTLQTSQNPIYINQGISLMKENRMKLKAQDNRIPQKQKRNMEQLIQESLYFPEANQLTDQETISRISDRVASTYPIGSLIDHSQTETCTTYLSSTGNGDQSIQIKSLLEEHQHPANIPIGGRLTHFVDAWKLIGADAVVTRGIKAFWINTQAPQILERNMTNPVKIRSKDSQLALGKLIEKELQEDIIEEVPLNQLKWINPCFAIPKSEPGKWRKIMD</sequence>
<protein>
    <submittedName>
        <fullName evidence="1">Uncharacterized protein</fullName>
    </submittedName>
</protein>
<dbReference type="Proteomes" id="UP000324800">
    <property type="component" value="Unassembled WGS sequence"/>
</dbReference>
<dbReference type="EMBL" id="SNRW01023965">
    <property type="protein sequence ID" value="KAA6362607.1"/>
    <property type="molecule type" value="Genomic_DNA"/>
</dbReference>
<evidence type="ECO:0000313" key="2">
    <source>
        <dbReference type="Proteomes" id="UP000324800"/>
    </source>
</evidence>
<name>A0A5J4TWG6_9EUKA</name>